<feature type="binding site" evidence="4">
    <location>
        <position position="138"/>
    </location>
    <ligand>
        <name>D-ribulose 5-phosphate</name>
        <dbReference type="ChEBI" id="CHEBI:58121"/>
    </ligand>
</feature>
<dbReference type="Pfam" id="PF02502">
    <property type="entry name" value="LacAB_rpiB"/>
    <property type="match status" value="1"/>
</dbReference>
<dbReference type="InterPro" id="IPR003500">
    <property type="entry name" value="RpiB_LacA_LacB"/>
</dbReference>
<dbReference type="OrthoDB" id="1778624at2"/>
<dbReference type="KEGG" id="lby:Lbys_0696"/>
<evidence type="ECO:0000313" key="5">
    <source>
        <dbReference type="EMBL" id="ADQ16458.1"/>
    </source>
</evidence>
<dbReference type="NCBIfam" id="NF004051">
    <property type="entry name" value="PRK05571.1"/>
    <property type="match status" value="1"/>
</dbReference>
<protein>
    <submittedName>
        <fullName evidence="5">Sugar-phosphate isomerase, RpiB/LacA/LacB family</fullName>
    </submittedName>
</protein>
<evidence type="ECO:0000313" key="6">
    <source>
        <dbReference type="Proteomes" id="UP000007435"/>
    </source>
</evidence>
<feature type="binding site" evidence="4">
    <location>
        <begin position="68"/>
        <end position="72"/>
    </location>
    <ligand>
        <name>D-ribulose 5-phosphate</name>
        <dbReference type="ChEBI" id="CHEBI:58121"/>
    </ligand>
</feature>
<dbReference type="NCBIfam" id="TIGR01120">
    <property type="entry name" value="rpiB"/>
    <property type="match status" value="1"/>
</dbReference>
<gene>
    <name evidence="5" type="ordered locus">Lbys_0696</name>
</gene>
<feature type="binding site" evidence="4">
    <location>
        <begin position="10"/>
        <end position="11"/>
    </location>
    <ligand>
        <name>D-ribulose 5-phosphate</name>
        <dbReference type="ChEBI" id="CHEBI:58121"/>
    </ligand>
</feature>
<organism evidence="5 6">
    <name type="scientific">Leadbetterella byssophila (strain DSM 17132 / JCM 16389 / KACC 11308 / NBRC 106382 / 4M15)</name>
    <dbReference type="NCBI Taxonomy" id="649349"/>
    <lineage>
        <taxon>Bacteria</taxon>
        <taxon>Pseudomonadati</taxon>
        <taxon>Bacteroidota</taxon>
        <taxon>Cytophagia</taxon>
        <taxon>Cytophagales</taxon>
        <taxon>Leadbetterellaceae</taxon>
        <taxon>Leadbetterella</taxon>
    </lineage>
</organism>
<dbReference type="PIRSF" id="PIRSF005384">
    <property type="entry name" value="RpiB_LacA_B"/>
    <property type="match status" value="1"/>
</dbReference>
<keyword evidence="2 5" id="KW-0413">Isomerase</keyword>
<evidence type="ECO:0000256" key="3">
    <source>
        <dbReference type="PIRSR" id="PIRSR005384-1"/>
    </source>
</evidence>
<comment type="similarity">
    <text evidence="1">Belongs to the LacAB/RpiB family.</text>
</comment>
<dbReference type="PANTHER" id="PTHR30345:SF0">
    <property type="entry name" value="DNA DAMAGE-REPAIR_TOLERATION PROTEIN DRT102"/>
    <property type="match status" value="1"/>
</dbReference>
<dbReference type="STRING" id="649349.Lbys_0696"/>
<evidence type="ECO:0000256" key="1">
    <source>
        <dbReference type="ARBA" id="ARBA00008754"/>
    </source>
</evidence>
<dbReference type="InterPro" id="IPR036569">
    <property type="entry name" value="RpiB_LacA_LacB_sf"/>
</dbReference>
<dbReference type="eggNOG" id="COG0698">
    <property type="taxonomic scope" value="Bacteria"/>
</dbReference>
<dbReference type="SUPFAM" id="SSF89623">
    <property type="entry name" value="Ribose/Galactose isomerase RpiB/AlsB"/>
    <property type="match status" value="1"/>
</dbReference>
<name>E4RZB9_LEAB4</name>
<feature type="active site" description="Proton donor" evidence="3">
    <location>
        <position position="100"/>
    </location>
</feature>
<dbReference type="InterPro" id="IPR004785">
    <property type="entry name" value="RpiB"/>
</dbReference>
<dbReference type="HOGENOM" id="CLU_091396_4_1_10"/>
<dbReference type="EMBL" id="CP002305">
    <property type="protein sequence ID" value="ADQ16458.1"/>
    <property type="molecule type" value="Genomic_DNA"/>
</dbReference>
<keyword evidence="6" id="KW-1185">Reference proteome</keyword>
<dbReference type="GO" id="GO:0009052">
    <property type="term" value="P:pentose-phosphate shunt, non-oxidative branch"/>
    <property type="evidence" value="ECO:0007669"/>
    <property type="project" value="TreeGrafter"/>
</dbReference>
<dbReference type="Gene3D" id="3.40.1400.10">
    <property type="entry name" value="Sugar-phosphate isomerase, RpiB/LacA/LacB"/>
    <property type="match status" value="1"/>
</dbReference>
<evidence type="ECO:0000256" key="2">
    <source>
        <dbReference type="ARBA" id="ARBA00023235"/>
    </source>
</evidence>
<reference evidence="5 6" key="2">
    <citation type="journal article" date="2011" name="Stand. Genomic Sci.">
        <title>Complete genome sequence of Leadbetterella byssophila type strain (4M15).</title>
        <authorList>
            <person name="Abt B."/>
            <person name="Teshima H."/>
            <person name="Lucas S."/>
            <person name="Lapidus A."/>
            <person name="Del Rio T.G."/>
            <person name="Nolan M."/>
            <person name="Tice H."/>
            <person name="Cheng J.F."/>
            <person name="Pitluck S."/>
            <person name="Liolios K."/>
            <person name="Pagani I."/>
            <person name="Ivanova N."/>
            <person name="Mavromatis K."/>
            <person name="Pati A."/>
            <person name="Tapia R."/>
            <person name="Han C."/>
            <person name="Goodwin L."/>
            <person name="Chen A."/>
            <person name="Palaniappan K."/>
            <person name="Land M."/>
            <person name="Hauser L."/>
            <person name="Chang Y.J."/>
            <person name="Jeffries C.D."/>
            <person name="Rohde M."/>
            <person name="Goker M."/>
            <person name="Tindall B.J."/>
            <person name="Detter J.C."/>
            <person name="Woyke T."/>
            <person name="Bristow J."/>
            <person name="Eisen J.A."/>
            <person name="Markowitz V."/>
            <person name="Hugenholtz P."/>
            <person name="Klenk H.P."/>
            <person name="Kyrpides N.C."/>
        </authorList>
    </citation>
    <scope>NUCLEOTIDE SEQUENCE [LARGE SCALE GENOMIC DNA]</scope>
    <source>
        <strain evidence="6">DSM 17132 / JCM 16389 / KACC 11308 / NBRC 106382 / 4M15</strain>
    </source>
</reference>
<dbReference type="GO" id="GO:0019316">
    <property type="term" value="P:D-allose catabolic process"/>
    <property type="evidence" value="ECO:0007669"/>
    <property type="project" value="TreeGrafter"/>
</dbReference>
<feature type="binding site" evidence="4">
    <location>
        <position position="111"/>
    </location>
    <ligand>
        <name>D-ribulose 5-phosphate</name>
        <dbReference type="ChEBI" id="CHEBI:58121"/>
    </ligand>
</feature>
<evidence type="ECO:0000256" key="4">
    <source>
        <dbReference type="PIRSR" id="PIRSR005384-2"/>
    </source>
</evidence>
<sequence>MALRIAIGSDHAGFQYKQKILAWLQEQNFKTADYGTYSEESMDYPDAAHPVANAVEKGEYDFGILLCGSANGVCMTANKHQGVRAGLAWNLEVVKLIRQHNNANVICLPARFISEHQALEYVKEFLNTPFEGGRHATRVNKMGIPTC</sequence>
<dbReference type="RefSeq" id="WP_013407510.1">
    <property type="nucleotide sequence ID" value="NC_014655.1"/>
</dbReference>
<dbReference type="AlphaFoldDB" id="E4RZB9"/>
<dbReference type="GO" id="GO:0004751">
    <property type="term" value="F:ribose-5-phosphate isomerase activity"/>
    <property type="evidence" value="ECO:0007669"/>
    <property type="project" value="TreeGrafter"/>
</dbReference>
<proteinExistence type="inferred from homology"/>
<dbReference type="Proteomes" id="UP000007435">
    <property type="component" value="Chromosome"/>
</dbReference>
<reference key="1">
    <citation type="submission" date="2010-11" db="EMBL/GenBank/DDBJ databases">
        <title>The complete genome of Leadbetterella byssophila DSM 17132.</title>
        <authorList>
            <consortium name="US DOE Joint Genome Institute (JGI-PGF)"/>
            <person name="Lucas S."/>
            <person name="Copeland A."/>
            <person name="Lapidus A."/>
            <person name="Glavina del Rio T."/>
            <person name="Dalin E."/>
            <person name="Tice H."/>
            <person name="Bruce D."/>
            <person name="Goodwin L."/>
            <person name="Pitluck S."/>
            <person name="Kyrpides N."/>
            <person name="Mavromatis K."/>
            <person name="Ivanova N."/>
            <person name="Teshima H."/>
            <person name="Brettin T."/>
            <person name="Detter J.C."/>
            <person name="Han C."/>
            <person name="Tapia R."/>
            <person name="Land M."/>
            <person name="Hauser L."/>
            <person name="Markowitz V."/>
            <person name="Cheng J.-F."/>
            <person name="Hugenholtz P."/>
            <person name="Woyke T."/>
            <person name="Wu D."/>
            <person name="Tindall B."/>
            <person name="Pomrenke H.G."/>
            <person name="Brambilla E."/>
            <person name="Klenk H.-P."/>
            <person name="Eisen J.A."/>
        </authorList>
    </citation>
    <scope>NUCLEOTIDE SEQUENCE [LARGE SCALE GENOMIC DNA]</scope>
    <source>
        <strain>DSM 17132</strain>
    </source>
</reference>
<accession>E4RZB9</accession>
<dbReference type="NCBIfam" id="TIGR00689">
    <property type="entry name" value="rpiB_lacA_lacB"/>
    <property type="match status" value="1"/>
</dbReference>
<feature type="active site" description="Proton acceptor" evidence="3">
    <location>
        <position position="67"/>
    </location>
</feature>
<dbReference type="PANTHER" id="PTHR30345">
    <property type="entry name" value="RIBOSE-5-PHOSPHATE ISOMERASE B"/>
    <property type="match status" value="1"/>
</dbReference>
<feature type="binding site" evidence="4">
    <location>
        <position position="134"/>
    </location>
    <ligand>
        <name>D-ribulose 5-phosphate</name>
        <dbReference type="ChEBI" id="CHEBI:58121"/>
    </ligand>
</feature>
<feature type="binding site" evidence="4">
    <location>
        <position position="101"/>
    </location>
    <ligand>
        <name>D-ribulose 5-phosphate</name>
        <dbReference type="ChEBI" id="CHEBI:58121"/>
    </ligand>
</feature>